<protein>
    <submittedName>
        <fullName evidence="1 3">K homology domain-like, alpha/beta and Ribosome-binding factor A domain-containing protein</fullName>
    </submittedName>
</protein>
<dbReference type="InterPro" id="IPR039212">
    <property type="entry name" value="RBFA_mitochondrial"/>
</dbReference>
<dbReference type="STRING" id="34506.A0A090L3I7"/>
<accession>A0A090L3I7</accession>
<dbReference type="PANTHER" id="PTHR14725:SF0">
    <property type="entry name" value="RIBOSOME-BINDING FACTOR A, MITOCHONDRIAL-RELATED"/>
    <property type="match status" value="1"/>
</dbReference>
<dbReference type="InterPro" id="IPR015946">
    <property type="entry name" value="KH_dom-like_a/b"/>
</dbReference>
<dbReference type="CTD" id="36376736"/>
<proteinExistence type="predicted"/>
<reference evidence="3" key="2">
    <citation type="submission" date="2020-12" db="UniProtKB">
        <authorList>
            <consortium name="WormBaseParasite"/>
        </authorList>
    </citation>
    <scope>IDENTIFICATION</scope>
</reference>
<evidence type="ECO:0000313" key="1">
    <source>
        <dbReference type="EMBL" id="CEF64371.1"/>
    </source>
</evidence>
<dbReference type="Proteomes" id="UP000035682">
    <property type="component" value="Unplaced"/>
</dbReference>
<reference evidence="1 2" key="1">
    <citation type="submission" date="2014-09" db="EMBL/GenBank/DDBJ databases">
        <authorList>
            <person name="Martin A.A."/>
        </authorList>
    </citation>
    <scope>NUCLEOTIDE SEQUENCE</scope>
    <source>
        <strain evidence="2">ED321</strain>
        <strain evidence="1">ED321 Heterogonic</strain>
    </source>
</reference>
<keyword evidence="2" id="KW-1185">Reference proteome</keyword>
<name>A0A090L3I7_STRRB</name>
<evidence type="ECO:0000313" key="3">
    <source>
        <dbReference type="WBParaSite" id="SRAE_1000262500.1"/>
    </source>
</evidence>
<dbReference type="SUPFAM" id="SSF89919">
    <property type="entry name" value="Ribosome-binding factor A, RbfA"/>
    <property type="match status" value="1"/>
</dbReference>
<dbReference type="AlphaFoldDB" id="A0A090L3I7"/>
<dbReference type="Gene3D" id="3.30.300.20">
    <property type="match status" value="1"/>
</dbReference>
<organism evidence="1">
    <name type="scientific">Strongyloides ratti</name>
    <name type="common">Parasitic roundworm</name>
    <dbReference type="NCBI Taxonomy" id="34506"/>
    <lineage>
        <taxon>Eukaryota</taxon>
        <taxon>Metazoa</taxon>
        <taxon>Ecdysozoa</taxon>
        <taxon>Nematoda</taxon>
        <taxon>Chromadorea</taxon>
        <taxon>Rhabditida</taxon>
        <taxon>Tylenchina</taxon>
        <taxon>Panagrolaimomorpha</taxon>
        <taxon>Strongyloidoidea</taxon>
        <taxon>Strongyloididae</taxon>
        <taxon>Strongyloides</taxon>
    </lineage>
</organism>
<dbReference type="EMBL" id="LN609528">
    <property type="protein sequence ID" value="CEF64371.1"/>
    <property type="molecule type" value="Genomic_DNA"/>
</dbReference>
<evidence type="ECO:0000313" key="2">
    <source>
        <dbReference type="Proteomes" id="UP000035682"/>
    </source>
</evidence>
<dbReference type="PANTHER" id="PTHR14725">
    <property type="entry name" value="RIBOSOME-BINDING FACTOR A, MITOCHONDRIAL-RELATED"/>
    <property type="match status" value="1"/>
</dbReference>
<dbReference type="WormBase" id="SRAE_1000262500">
    <property type="protein sequence ID" value="SRP12244"/>
    <property type="gene ID" value="WBGene00259241"/>
</dbReference>
<sequence>MLGGIGVQWLRNFSKMARKSFPKTGRGKFNVVSFKDAPRLDVTMQRVFTRQHMLRFGAGAALDNTILMLEALKYSKTRRLDSKKKKQLEALIKEHFEMVLSEDSTLASFDIVFLKAEIPLVFNNIKIYWQCKGDKTDELTQEVLDSSAYNIWKKLSESLHNPALPRITFVPNRDHLWVQEFESILKKADYGINYVNKDKLSKDKS</sequence>
<dbReference type="OrthoDB" id="418445at2759"/>
<dbReference type="WBParaSite" id="SRAE_1000262500.1">
    <property type="protein sequence ID" value="SRAE_1000262500.1"/>
    <property type="gene ID" value="WBGene00259241"/>
</dbReference>
<dbReference type="RefSeq" id="XP_024503572.1">
    <property type="nucleotide sequence ID" value="XM_024649724.1"/>
</dbReference>
<dbReference type="InterPro" id="IPR023799">
    <property type="entry name" value="RbfA_dom_sf"/>
</dbReference>
<dbReference type="GeneID" id="36376736"/>
<dbReference type="OMA" id="SHNIPRL"/>
<gene>
    <name evidence="1 3 4" type="ORF">SRAE_1000262500</name>
</gene>
<evidence type="ECO:0000313" key="4">
    <source>
        <dbReference type="WormBase" id="SRAE_1000262500"/>
    </source>
</evidence>